<dbReference type="SUPFAM" id="SSF56601">
    <property type="entry name" value="beta-lactamase/transpeptidase-like"/>
    <property type="match status" value="1"/>
</dbReference>
<evidence type="ECO:0000313" key="11">
    <source>
        <dbReference type="Proteomes" id="UP000646053"/>
    </source>
</evidence>
<dbReference type="InterPro" id="IPR001460">
    <property type="entry name" value="PCN-bd_Tpept"/>
</dbReference>
<dbReference type="SUPFAM" id="SSF53955">
    <property type="entry name" value="Lysozyme-like"/>
    <property type="match status" value="1"/>
</dbReference>
<dbReference type="Proteomes" id="UP000646053">
    <property type="component" value="Unassembled WGS sequence"/>
</dbReference>
<dbReference type="Pfam" id="PF00498">
    <property type="entry name" value="FHA"/>
    <property type="match status" value="1"/>
</dbReference>
<keyword evidence="3" id="KW-0328">Glycosyltransferase</keyword>
<dbReference type="InterPro" id="IPR050396">
    <property type="entry name" value="Glycosyltr_51/Transpeptidase"/>
</dbReference>
<dbReference type="Pfam" id="PF00905">
    <property type="entry name" value="Transpeptidase"/>
    <property type="match status" value="1"/>
</dbReference>
<dbReference type="SUPFAM" id="SSF49879">
    <property type="entry name" value="SMAD/FHA domain"/>
    <property type="match status" value="1"/>
</dbReference>
<reference evidence="10" key="1">
    <citation type="submission" date="2019-12" db="EMBL/GenBank/DDBJ databases">
        <title>High-Quality draft genome sequences of three cyanobacteria isolated from the limestone walls of the Old Cathedral of Coimbra.</title>
        <authorList>
            <person name="Tiago I."/>
            <person name="Soares F."/>
            <person name="Portugal A."/>
        </authorList>
    </citation>
    <scope>NUCLEOTIDE SEQUENCE</scope>
    <source>
        <strain evidence="10">A</strain>
    </source>
</reference>
<dbReference type="InterPro" id="IPR036950">
    <property type="entry name" value="PBP_transglycosylase"/>
</dbReference>
<protein>
    <submittedName>
        <fullName evidence="10">PBP1A family penicillin-binding protein</fullName>
    </submittedName>
</protein>
<keyword evidence="5" id="KW-0378">Hydrolase</keyword>
<dbReference type="GO" id="GO:0009252">
    <property type="term" value="P:peptidoglycan biosynthetic process"/>
    <property type="evidence" value="ECO:0007669"/>
    <property type="project" value="TreeGrafter"/>
</dbReference>
<evidence type="ECO:0000256" key="6">
    <source>
        <dbReference type="ARBA" id="ARBA00023268"/>
    </source>
</evidence>
<dbReference type="GO" id="GO:0009002">
    <property type="term" value="F:serine-type D-Ala-D-Ala carboxypeptidase activity"/>
    <property type="evidence" value="ECO:0007669"/>
    <property type="project" value="UniProtKB-EC"/>
</dbReference>
<evidence type="ECO:0000256" key="4">
    <source>
        <dbReference type="ARBA" id="ARBA00022679"/>
    </source>
</evidence>
<dbReference type="GO" id="GO:0008955">
    <property type="term" value="F:peptidoglycan glycosyltransferase activity"/>
    <property type="evidence" value="ECO:0007669"/>
    <property type="project" value="UniProtKB-EC"/>
</dbReference>
<keyword evidence="11" id="KW-1185">Reference proteome</keyword>
<dbReference type="AlphaFoldDB" id="A0A8J8CJZ2"/>
<evidence type="ECO:0000256" key="1">
    <source>
        <dbReference type="ARBA" id="ARBA00022645"/>
    </source>
</evidence>
<evidence type="ECO:0000313" key="10">
    <source>
        <dbReference type="EMBL" id="NDJ16100.1"/>
    </source>
</evidence>
<dbReference type="Pfam" id="PF00912">
    <property type="entry name" value="Transgly"/>
    <property type="match status" value="1"/>
</dbReference>
<dbReference type="PROSITE" id="PS50006">
    <property type="entry name" value="FHA_DOMAIN"/>
    <property type="match status" value="1"/>
</dbReference>
<dbReference type="GO" id="GO:0008658">
    <property type="term" value="F:penicillin binding"/>
    <property type="evidence" value="ECO:0007669"/>
    <property type="project" value="InterPro"/>
</dbReference>
<dbReference type="Gene3D" id="2.60.200.20">
    <property type="match status" value="1"/>
</dbReference>
<comment type="catalytic activity">
    <reaction evidence="8">
        <text>[GlcNAc-(1-&gt;4)-Mur2Ac(oyl-L-Ala-gamma-D-Glu-L-Lys-D-Ala-D-Ala)](n)-di-trans,octa-cis-undecaprenyl diphosphate + beta-D-GlcNAc-(1-&gt;4)-Mur2Ac(oyl-L-Ala-gamma-D-Glu-L-Lys-D-Ala-D-Ala)-di-trans,octa-cis-undecaprenyl diphosphate = [GlcNAc-(1-&gt;4)-Mur2Ac(oyl-L-Ala-gamma-D-Glu-L-Lys-D-Ala-D-Ala)](n+1)-di-trans,octa-cis-undecaprenyl diphosphate + di-trans,octa-cis-undecaprenyl diphosphate + H(+)</text>
        <dbReference type="Rhea" id="RHEA:23708"/>
        <dbReference type="Rhea" id="RHEA-COMP:9602"/>
        <dbReference type="Rhea" id="RHEA-COMP:9603"/>
        <dbReference type="ChEBI" id="CHEBI:15378"/>
        <dbReference type="ChEBI" id="CHEBI:58405"/>
        <dbReference type="ChEBI" id="CHEBI:60033"/>
        <dbReference type="ChEBI" id="CHEBI:78435"/>
        <dbReference type="EC" id="2.4.99.28"/>
    </reaction>
</comment>
<comment type="caution">
    <text evidence="10">The sequence shown here is derived from an EMBL/GenBank/DDBJ whole genome shotgun (WGS) entry which is preliminary data.</text>
</comment>
<sequence>MTQPPLPPRRSSGTSRKVSKTLLGNVSQAVKTTLTRINFSHLKIKPNARIPELWVQDADAPKAEIFPLLGDRYLLGRSSKSCDIVVRNPVVSQVHLVVKRDRKRTFLGIPMRSHFLIRDEDSTNGLYRGKRKLRSKTLYDGDVLTLGPPELAAAVQLQFKDPIPWYLKAIRYGLYGLTGISALGALILGIEWQRFSVYPLPVSVQGPVVVYSRDGEPLRTPRTQRHVEQPNLREFSPYLAKAVMASEDSRFYWHIGVDPIGTSRALVTNIRGGEILEGGSTITQQLARNVFSDYVGRQDSAGRKLREVIVALKLETVYSKDYLMLNYLNRVYLGSGIYGFEDAAQFYFGKSSKDLDLSEAATLVGILPAPNSFNPVRSYKSAVEYRDRVIARMAEQGMVSQEEAQRARRSRLEISPSARQELTSTIAPYYYSAVFDELNELLGGDLAKEGNFIVETGLDKGMQTAAESNLRNTIATQGAQAGFSQGAVVTLDAKTGDVMALVGGIDYAESQFNRATQALRQPGSTFKIFAYASAISQGISPDASFSCAPLSWGGQTFDGCRSGGGGMDVTTAVVRSENVVALRVAQEVGLNQVVDTARKMGIRSDLNAVPGLVLGQSEVTPLELTGAFGVLANQGVQNRPHTIKRILDSSDCQTREDLSTCRVIYRADQDGENNVPAIAPEVANTMTSILQGVVRSGTGQNAALGLGEAGKTGTTNDNIDLWFVGYIPNRALVTGVWLGNDENTPTGGDSGIAAQLWGNYMKQVAR</sequence>
<dbReference type="SMART" id="SM00240">
    <property type="entry name" value="FHA"/>
    <property type="match status" value="1"/>
</dbReference>
<dbReference type="Gene3D" id="1.10.3810.10">
    <property type="entry name" value="Biosynthetic peptidoglycan transglycosylase-like"/>
    <property type="match status" value="1"/>
</dbReference>
<accession>A0A8J8CJZ2</accession>
<keyword evidence="1" id="KW-0121">Carboxypeptidase</keyword>
<dbReference type="RefSeq" id="WP_162421616.1">
    <property type="nucleotide sequence ID" value="NZ_WVIE01000002.1"/>
</dbReference>
<name>A0A8J8CJZ2_9CYAN</name>
<evidence type="ECO:0000256" key="2">
    <source>
        <dbReference type="ARBA" id="ARBA00022670"/>
    </source>
</evidence>
<dbReference type="EMBL" id="WVIE01000002">
    <property type="protein sequence ID" value="NDJ16100.1"/>
    <property type="molecule type" value="Genomic_DNA"/>
</dbReference>
<comment type="catalytic activity">
    <reaction evidence="7">
        <text>Preferential cleavage: (Ac)2-L-Lys-D-Ala-|-D-Ala. Also transpeptidation of peptidyl-alanyl moieties that are N-acyl substituents of D-alanine.</text>
        <dbReference type="EC" id="3.4.16.4"/>
    </reaction>
</comment>
<dbReference type="InterPro" id="IPR012338">
    <property type="entry name" value="Beta-lactam/transpept-like"/>
</dbReference>
<dbReference type="InterPro" id="IPR001264">
    <property type="entry name" value="Glyco_trans_51"/>
</dbReference>
<keyword evidence="4" id="KW-0808">Transferase</keyword>
<organism evidence="10 11">
    <name type="scientific">Myxacorys almedinensis A</name>
    <dbReference type="NCBI Taxonomy" id="2690445"/>
    <lineage>
        <taxon>Bacteria</taxon>
        <taxon>Bacillati</taxon>
        <taxon>Cyanobacteriota</taxon>
        <taxon>Cyanophyceae</taxon>
        <taxon>Leptolyngbyales</taxon>
        <taxon>Leptolyngbyaceae</taxon>
        <taxon>Myxacorys</taxon>
        <taxon>Myxacorys almedinensis</taxon>
    </lineage>
</organism>
<evidence type="ECO:0000256" key="8">
    <source>
        <dbReference type="ARBA" id="ARBA00049902"/>
    </source>
</evidence>
<keyword evidence="6" id="KW-0511">Multifunctional enzyme</keyword>
<dbReference type="GO" id="GO:0006508">
    <property type="term" value="P:proteolysis"/>
    <property type="evidence" value="ECO:0007669"/>
    <property type="project" value="UniProtKB-KW"/>
</dbReference>
<dbReference type="InterPro" id="IPR000253">
    <property type="entry name" value="FHA_dom"/>
</dbReference>
<dbReference type="NCBIfam" id="TIGR02074">
    <property type="entry name" value="PBP_1a_fam"/>
    <property type="match status" value="1"/>
</dbReference>
<evidence type="ECO:0000256" key="7">
    <source>
        <dbReference type="ARBA" id="ARBA00034000"/>
    </source>
</evidence>
<dbReference type="Gene3D" id="3.40.710.10">
    <property type="entry name" value="DD-peptidase/beta-lactamase superfamily"/>
    <property type="match status" value="1"/>
</dbReference>
<keyword evidence="2" id="KW-0645">Protease</keyword>
<proteinExistence type="predicted"/>
<gene>
    <name evidence="10" type="ORF">GS601_02160</name>
</gene>
<evidence type="ECO:0000259" key="9">
    <source>
        <dbReference type="PROSITE" id="PS50006"/>
    </source>
</evidence>
<dbReference type="PANTHER" id="PTHR32282">
    <property type="entry name" value="BINDING PROTEIN TRANSPEPTIDASE, PUTATIVE-RELATED"/>
    <property type="match status" value="1"/>
</dbReference>
<dbReference type="PANTHER" id="PTHR32282:SF31">
    <property type="entry name" value="PEPTIDOGLYCAN GLYCOSYLTRANSFERASE"/>
    <property type="match status" value="1"/>
</dbReference>
<dbReference type="GO" id="GO:0030288">
    <property type="term" value="C:outer membrane-bounded periplasmic space"/>
    <property type="evidence" value="ECO:0007669"/>
    <property type="project" value="TreeGrafter"/>
</dbReference>
<dbReference type="CDD" id="cd00060">
    <property type="entry name" value="FHA"/>
    <property type="match status" value="1"/>
</dbReference>
<evidence type="ECO:0000256" key="5">
    <source>
        <dbReference type="ARBA" id="ARBA00022801"/>
    </source>
</evidence>
<evidence type="ECO:0000256" key="3">
    <source>
        <dbReference type="ARBA" id="ARBA00022676"/>
    </source>
</evidence>
<dbReference type="InterPro" id="IPR023346">
    <property type="entry name" value="Lysozyme-like_dom_sf"/>
</dbReference>
<feature type="domain" description="FHA" evidence="9">
    <location>
        <begin position="73"/>
        <end position="133"/>
    </location>
</feature>
<dbReference type="InterPro" id="IPR008984">
    <property type="entry name" value="SMAD_FHA_dom_sf"/>
</dbReference>